<dbReference type="Proteomes" id="UP001433508">
    <property type="component" value="Unassembled WGS sequence"/>
</dbReference>
<keyword evidence="2" id="KW-1185">Reference proteome</keyword>
<evidence type="ECO:0000313" key="1">
    <source>
        <dbReference type="EMBL" id="KAK9240698.1"/>
    </source>
</evidence>
<organism evidence="1 2">
    <name type="scientific">Lipomyces kononenkoae</name>
    <name type="common">Yeast</name>
    <dbReference type="NCBI Taxonomy" id="34357"/>
    <lineage>
        <taxon>Eukaryota</taxon>
        <taxon>Fungi</taxon>
        <taxon>Dikarya</taxon>
        <taxon>Ascomycota</taxon>
        <taxon>Saccharomycotina</taxon>
        <taxon>Lipomycetes</taxon>
        <taxon>Lipomycetales</taxon>
        <taxon>Lipomycetaceae</taxon>
        <taxon>Lipomyces</taxon>
    </lineage>
</organism>
<gene>
    <name evidence="1" type="ORF">V1525DRAFT_385358</name>
</gene>
<evidence type="ECO:0000313" key="2">
    <source>
        <dbReference type="Proteomes" id="UP001433508"/>
    </source>
</evidence>
<name>A0ACC3T9V9_LIPKO</name>
<accession>A0ACC3T9V9</accession>
<dbReference type="EMBL" id="MU971338">
    <property type="protein sequence ID" value="KAK9240698.1"/>
    <property type="molecule type" value="Genomic_DNA"/>
</dbReference>
<protein>
    <submittedName>
        <fullName evidence="1">Uncharacterized protein</fullName>
    </submittedName>
</protein>
<proteinExistence type="predicted"/>
<reference evidence="2" key="1">
    <citation type="journal article" date="2024" name="Front. Bioeng. Biotechnol.">
        <title>Genome-scale model development and genomic sequencing of the oleaginous clade Lipomyces.</title>
        <authorList>
            <person name="Czajka J.J."/>
            <person name="Han Y."/>
            <person name="Kim J."/>
            <person name="Mondo S.J."/>
            <person name="Hofstad B.A."/>
            <person name="Robles A."/>
            <person name="Haridas S."/>
            <person name="Riley R."/>
            <person name="LaButti K."/>
            <person name="Pangilinan J."/>
            <person name="Andreopoulos W."/>
            <person name="Lipzen A."/>
            <person name="Yan J."/>
            <person name="Wang M."/>
            <person name="Ng V."/>
            <person name="Grigoriev I.V."/>
            <person name="Spatafora J.W."/>
            <person name="Magnuson J.K."/>
            <person name="Baker S.E."/>
            <person name="Pomraning K.R."/>
        </authorList>
    </citation>
    <scope>NUCLEOTIDE SEQUENCE [LARGE SCALE GENOMIC DNA]</scope>
    <source>
        <strain evidence="2">CBS 7786</strain>
    </source>
</reference>
<comment type="caution">
    <text evidence="1">The sequence shown here is derived from an EMBL/GenBank/DDBJ whole genome shotgun (WGS) entry which is preliminary data.</text>
</comment>
<sequence>MGTISRRPFSKQATRPFWRIDIDLFSEVLAYNGMQYIMLITDEYTGIFALNICVIFTDGETSLGAKFTKWYRQEGIELDQPAPSTPSSNGRAERAGGGDPYKSSGTKN</sequence>